<name>A0ABN0ZXK5_9BACI</name>
<feature type="region of interest" description="Disordered" evidence="1">
    <location>
        <begin position="57"/>
        <end position="78"/>
    </location>
</feature>
<comment type="caution">
    <text evidence="2">The sequence shown here is derived from an EMBL/GenBank/DDBJ whole genome shotgun (WGS) entry which is preliminary data.</text>
</comment>
<reference evidence="2 3" key="1">
    <citation type="journal article" date="2019" name="Int. J. Syst. Evol. Microbiol.">
        <title>The Global Catalogue of Microorganisms (GCM) 10K type strain sequencing project: providing services to taxonomists for standard genome sequencing and annotation.</title>
        <authorList>
            <consortium name="The Broad Institute Genomics Platform"/>
            <consortium name="The Broad Institute Genome Sequencing Center for Infectious Disease"/>
            <person name="Wu L."/>
            <person name="Ma J."/>
        </authorList>
    </citation>
    <scope>NUCLEOTIDE SEQUENCE [LARGE SCALE GENOMIC DNA]</scope>
    <source>
        <strain evidence="2 3">JCM 14193</strain>
    </source>
</reference>
<accession>A0ABN0ZXK5</accession>
<keyword evidence="3" id="KW-1185">Reference proteome</keyword>
<evidence type="ECO:0000313" key="2">
    <source>
        <dbReference type="EMBL" id="GAA0462248.1"/>
    </source>
</evidence>
<dbReference type="Proteomes" id="UP001500740">
    <property type="component" value="Unassembled WGS sequence"/>
</dbReference>
<sequence>MQMNTILAIVLISSIDLNFDHNRNFDNNEKPRIELLEDPNLKENALLPLPKISEEPFENELLPLPDKTPIPDLLEEQN</sequence>
<protein>
    <submittedName>
        <fullName evidence="2">Uncharacterized protein</fullName>
    </submittedName>
</protein>
<organism evidence="2 3">
    <name type="scientific">Alkalibacillus silvisoli</name>
    <dbReference type="NCBI Taxonomy" id="392823"/>
    <lineage>
        <taxon>Bacteria</taxon>
        <taxon>Bacillati</taxon>
        <taxon>Bacillota</taxon>
        <taxon>Bacilli</taxon>
        <taxon>Bacillales</taxon>
        <taxon>Bacillaceae</taxon>
        <taxon>Alkalibacillus</taxon>
    </lineage>
</organism>
<dbReference type="EMBL" id="BAAACZ010000011">
    <property type="protein sequence ID" value="GAA0462248.1"/>
    <property type="molecule type" value="Genomic_DNA"/>
</dbReference>
<proteinExistence type="predicted"/>
<evidence type="ECO:0000256" key="1">
    <source>
        <dbReference type="SAM" id="MobiDB-lite"/>
    </source>
</evidence>
<evidence type="ECO:0000313" key="3">
    <source>
        <dbReference type="Proteomes" id="UP001500740"/>
    </source>
</evidence>
<gene>
    <name evidence="2" type="ORF">GCM10008935_17220</name>
</gene>